<dbReference type="RefSeq" id="WP_216837422.1">
    <property type="nucleotide sequence ID" value="NZ_JAFNJS010000004.1"/>
</dbReference>
<gene>
    <name evidence="1" type="ORF">ACFOD3_15720</name>
</gene>
<name>A0ABV7BUJ4_9PROT</name>
<protein>
    <submittedName>
        <fullName evidence="1">Uncharacterized protein</fullName>
    </submittedName>
</protein>
<evidence type="ECO:0000313" key="1">
    <source>
        <dbReference type="EMBL" id="MFC3001355.1"/>
    </source>
</evidence>
<reference evidence="2" key="1">
    <citation type="journal article" date="2019" name="Int. J. Syst. Evol. Microbiol.">
        <title>The Global Catalogue of Microorganisms (GCM) 10K type strain sequencing project: providing services to taxonomists for standard genome sequencing and annotation.</title>
        <authorList>
            <consortium name="The Broad Institute Genomics Platform"/>
            <consortium name="The Broad Institute Genome Sequencing Center for Infectious Disease"/>
            <person name="Wu L."/>
            <person name="Ma J."/>
        </authorList>
    </citation>
    <scope>NUCLEOTIDE SEQUENCE [LARGE SCALE GENOMIC DNA]</scope>
    <source>
        <strain evidence="2">CGMCC 1.16855</strain>
    </source>
</reference>
<sequence length="329" mass="35068">MPQTFADLPEDAEAALAERPASFAERGCAVPFTAPQLRGARLRRGAGGQAELLLPARDGRGMRVLRWEDCLRLCAPTLHDRQLWDRVAAQGRPTPALMRATAREVARLGYAGRSAQAAAFAALRQQDQVREAVREALSAHFEALEPEAAELLVPMVAILAQTGMGPALRPQQGATIPRVLVALDALGRSLAAFAQLAPSLAERRAAAITLGAARMTLPVAEACLRMLWQAVEDLPGRLATGELRRVDVLPMLADLASRADWLLDGWPRVTALWDAAQPAGRGAVLAELVGLLPVPPLEAAGWPGARGEWDTLLRARRAVSGAQSLAEAG</sequence>
<proteinExistence type="predicted"/>
<accession>A0ABV7BUJ4</accession>
<dbReference type="Proteomes" id="UP001595420">
    <property type="component" value="Unassembled WGS sequence"/>
</dbReference>
<organism evidence="1 2">
    <name type="scientific">Falsiroseomonas tokyonensis</name>
    <dbReference type="NCBI Taxonomy" id="430521"/>
    <lineage>
        <taxon>Bacteria</taxon>
        <taxon>Pseudomonadati</taxon>
        <taxon>Pseudomonadota</taxon>
        <taxon>Alphaproteobacteria</taxon>
        <taxon>Acetobacterales</taxon>
        <taxon>Roseomonadaceae</taxon>
        <taxon>Falsiroseomonas</taxon>
    </lineage>
</organism>
<comment type="caution">
    <text evidence="1">The sequence shown here is derived from an EMBL/GenBank/DDBJ whole genome shotgun (WGS) entry which is preliminary data.</text>
</comment>
<keyword evidence="2" id="KW-1185">Reference proteome</keyword>
<evidence type="ECO:0000313" key="2">
    <source>
        <dbReference type="Proteomes" id="UP001595420"/>
    </source>
</evidence>
<dbReference type="EMBL" id="JBHRSB010000004">
    <property type="protein sequence ID" value="MFC3001355.1"/>
    <property type="molecule type" value="Genomic_DNA"/>
</dbReference>